<evidence type="ECO:0000313" key="7">
    <source>
        <dbReference type="EMBL" id="NOV03878.1"/>
    </source>
</evidence>
<comment type="catalytic activity">
    <reaction evidence="5">
        <text>GTP + H2O = GDP + phosphate + H(+)</text>
        <dbReference type="Rhea" id="RHEA:19669"/>
        <dbReference type="ChEBI" id="CHEBI:15377"/>
        <dbReference type="ChEBI" id="CHEBI:15378"/>
        <dbReference type="ChEBI" id="CHEBI:37565"/>
        <dbReference type="ChEBI" id="CHEBI:43474"/>
        <dbReference type="ChEBI" id="CHEBI:58189"/>
    </reaction>
    <physiologicalReaction direction="left-to-right" evidence="5">
        <dbReference type="Rhea" id="RHEA:19670"/>
    </physiologicalReaction>
</comment>
<dbReference type="InterPro" id="IPR051927">
    <property type="entry name" value="Zn_Chap_cDPG_Synth"/>
</dbReference>
<comment type="caution">
    <text evidence="7">The sequence shown here is derived from an EMBL/GenBank/DDBJ whole genome shotgun (WGS) entry which is preliminary data.</text>
</comment>
<accession>A0ABX1ZVI7</accession>
<dbReference type="InterPro" id="IPR011629">
    <property type="entry name" value="CobW-like_C"/>
</dbReference>
<dbReference type="SMART" id="SM00833">
    <property type="entry name" value="CobW_C"/>
    <property type="match status" value="1"/>
</dbReference>
<evidence type="ECO:0000256" key="1">
    <source>
        <dbReference type="ARBA" id="ARBA00022741"/>
    </source>
</evidence>
<dbReference type="PANTHER" id="PTHR43603">
    <property type="entry name" value="COBW DOMAIN-CONTAINING PROTEIN DDB_G0274527"/>
    <property type="match status" value="1"/>
</dbReference>
<dbReference type="SUPFAM" id="SSF52540">
    <property type="entry name" value="P-loop containing nucleoside triphosphate hydrolases"/>
    <property type="match status" value="1"/>
</dbReference>
<organism evidence="7 8">
    <name type="scientific">Paenibacillus planticolens</name>
    <dbReference type="NCBI Taxonomy" id="2654976"/>
    <lineage>
        <taxon>Bacteria</taxon>
        <taxon>Bacillati</taxon>
        <taxon>Bacillota</taxon>
        <taxon>Bacilli</taxon>
        <taxon>Bacillales</taxon>
        <taxon>Paenibacillaceae</taxon>
        <taxon>Paenibacillus</taxon>
    </lineage>
</organism>
<evidence type="ECO:0000259" key="6">
    <source>
        <dbReference type="SMART" id="SM00833"/>
    </source>
</evidence>
<proteinExistence type="inferred from homology"/>
<comment type="similarity">
    <text evidence="4">Belongs to the SIMIBI class G3E GTPase family. ZNG1 subfamily.</text>
</comment>
<dbReference type="RefSeq" id="WP_171686685.1">
    <property type="nucleotide sequence ID" value="NZ_WHNZ01000071.1"/>
</dbReference>
<dbReference type="CDD" id="cd03112">
    <property type="entry name" value="CobW-like"/>
    <property type="match status" value="1"/>
</dbReference>
<dbReference type="PANTHER" id="PTHR43603:SF3">
    <property type="entry name" value="ZINC CHAPERONE YCIC"/>
    <property type="match status" value="1"/>
</dbReference>
<sequence>MSDHKIPVTVLSGYLGAGKTTLLNHVLHNRDGLRVAVIVNDLSEVNIDAGLIREGNGLSRTNESLVEMSNGCICCTLRDDLLKEVERLANENKFDYILIESTGVGEPLPVAQTFTYQDEAQGIDLSQFCRLDSMVTVVDAYRFWTDYSSGETLLDRSQAVGEEDTREVVDLLIDQIEFCDILILNKCDMLDEDELNELEGVLRTLQPRAKFIRSVHGRVAAAEILNTHLFNFDEASTSAGWMKEMAKESHTPETEEYGISSFVYERVRPFEPSRLMRWMEDWPAEIVRAKGMMWLATRNDYAQNLSQAGPSVRFGPAGYWVSALPDAEREAVLEEDADLITHWDAVYGDRINKVVFIGMEMDRAEIVASLDACLLTDDEMLGDWNRFEDKLPNAIMELEEACPLP</sequence>
<keyword evidence="2" id="KW-0378">Hydrolase</keyword>
<keyword evidence="1" id="KW-0547">Nucleotide-binding</keyword>
<feature type="domain" description="CobW C-terminal" evidence="6">
    <location>
        <begin position="259"/>
        <end position="374"/>
    </location>
</feature>
<gene>
    <name evidence="7" type="ORF">GC097_28185</name>
</gene>
<dbReference type="Gene3D" id="3.30.1220.10">
    <property type="entry name" value="CobW-like, C-terminal domain"/>
    <property type="match status" value="1"/>
</dbReference>
<dbReference type="Pfam" id="PF02492">
    <property type="entry name" value="cobW"/>
    <property type="match status" value="1"/>
</dbReference>
<evidence type="ECO:0000256" key="4">
    <source>
        <dbReference type="ARBA" id="ARBA00034320"/>
    </source>
</evidence>
<keyword evidence="3" id="KW-0143">Chaperone</keyword>
<reference evidence="7 8" key="1">
    <citation type="submission" date="2019-10" db="EMBL/GenBank/DDBJ databases">
        <title>Description of Paenibacillus pedi sp. nov.</title>
        <authorList>
            <person name="Carlier A."/>
            <person name="Qi S."/>
        </authorList>
    </citation>
    <scope>NUCLEOTIDE SEQUENCE [LARGE SCALE GENOMIC DNA]</scope>
    <source>
        <strain evidence="7 8">LMG 31457</strain>
    </source>
</reference>
<evidence type="ECO:0000313" key="8">
    <source>
        <dbReference type="Proteomes" id="UP000618579"/>
    </source>
</evidence>
<protein>
    <submittedName>
        <fullName evidence="7">GTP-binding protein</fullName>
    </submittedName>
</protein>
<name>A0ABX1ZVI7_9BACL</name>
<evidence type="ECO:0000256" key="2">
    <source>
        <dbReference type="ARBA" id="ARBA00022801"/>
    </source>
</evidence>
<dbReference type="Proteomes" id="UP000618579">
    <property type="component" value="Unassembled WGS sequence"/>
</dbReference>
<dbReference type="EMBL" id="WHNZ01000071">
    <property type="protein sequence ID" value="NOV03878.1"/>
    <property type="molecule type" value="Genomic_DNA"/>
</dbReference>
<evidence type="ECO:0000256" key="3">
    <source>
        <dbReference type="ARBA" id="ARBA00023186"/>
    </source>
</evidence>
<evidence type="ECO:0000256" key="5">
    <source>
        <dbReference type="ARBA" id="ARBA00049117"/>
    </source>
</evidence>
<dbReference type="InterPro" id="IPR027417">
    <property type="entry name" value="P-loop_NTPase"/>
</dbReference>
<dbReference type="Pfam" id="PF07683">
    <property type="entry name" value="CobW_C"/>
    <property type="match status" value="1"/>
</dbReference>
<dbReference type="Gene3D" id="3.40.50.300">
    <property type="entry name" value="P-loop containing nucleotide triphosphate hydrolases"/>
    <property type="match status" value="1"/>
</dbReference>
<dbReference type="InterPro" id="IPR036627">
    <property type="entry name" value="CobW-likC_sf"/>
</dbReference>
<keyword evidence="8" id="KW-1185">Reference proteome</keyword>
<dbReference type="InterPro" id="IPR003495">
    <property type="entry name" value="CobW/HypB/UreG_nucleotide-bd"/>
</dbReference>